<feature type="region of interest" description="Disordered" evidence="2">
    <location>
        <begin position="342"/>
        <end position="416"/>
    </location>
</feature>
<organism evidence="4 5">
    <name type="scientific">Tagetes erecta</name>
    <name type="common">African marigold</name>
    <dbReference type="NCBI Taxonomy" id="13708"/>
    <lineage>
        <taxon>Eukaryota</taxon>
        <taxon>Viridiplantae</taxon>
        <taxon>Streptophyta</taxon>
        <taxon>Embryophyta</taxon>
        <taxon>Tracheophyta</taxon>
        <taxon>Spermatophyta</taxon>
        <taxon>Magnoliopsida</taxon>
        <taxon>eudicotyledons</taxon>
        <taxon>Gunneridae</taxon>
        <taxon>Pentapetalae</taxon>
        <taxon>asterids</taxon>
        <taxon>campanulids</taxon>
        <taxon>Asterales</taxon>
        <taxon>Asteraceae</taxon>
        <taxon>Asteroideae</taxon>
        <taxon>Heliantheae alliance</taxon>
        <taxon>Tageteae</taxon>
        <taxon>Tagetes</taxon>
    </lineage>
</organism>
<reference evidence="4" key="1">
    <citation type="journal article" date="2023" name="bioRxiv">
        <title>Improved chromosome-level genome assembly for marigold (Tagetes erecta).</title>
        <authorList>
            <person name="Jiang F."/>
            <person name="Yuan L."/>
            <person name="Wang S."/>
            <person name="Wang H."/>
            <person name="Xu D."/>
            <person name="Wang A."/>
            <person name="Fan W."/>
        </authorList>
    </citation>
    <scope>NUCLEOTIDE SEQUENCE</scope>
    <source>
        <strain evidence="4">WSJ</strain>
        <tissue evidence="4">Leaf</tissue>
    </source>
</reference>
<dbReference type="SUPFAM" id="SSF54928">
    <property type="entry name" value="RNA-binding domain, RBD"/>
    <property type="match status" value="1"/>
</dbReference>
<dbReference type="PANTHER" id="PTHR34427">
    <property type="entry name" value="DUF4283 DOMAIN PROTEIN"/>
    <property type="match status" value="1"/>
</dbReference>
<protein>
    <recommendedName>
        <fullName evidence="3">RRM domain-containing protein</fullName>
    </recommendedName>
</protein>
<evidence type="ECO:0000313" key="4">
    <source>
        <dbReference type="EMBL" id="KAK1432023.1"/>
    </source>
</evidence>
<feature type="domain" description="RRM" evidence="3">
    <location>
        <begin position="22"/>
        <end position="99"/>
    </location>
</feature>
<name>A0AAD8L2V8_TARER</name>
<evidence type="ECO:0000256" key="2">
    <source>
        <dbReference type="SAM" id="MobiDB-lite"/>
    </source>
</evidence>
<dbReference type="PANTHER" id="PTHR34427:SF5">
    <property type="entry name" value="DUF4283 DOMAIN-CONTAINING PROTEIN"/>
    <property type="match status" value="1"/>
</dbReference>
<sequence>MAEEGWKNQKNRRRRPAGREITSYFITRFPEAFSISKLWKIFQEFGWVNDVFIPKKKTKGGYVFGFVRFVGVSDVVALEEKLNTVVIEGKRISANISIYGREEVGHGEVVSDRRAGKGGKVEAIRPSPCTSLHVSSPVQPGMSYKNVLLETVSHAPRSVEVEPFITQSSKEWGSNALVGEVKNLEILENLRRNFEAIGLPDVELLFIGGLSVMVVFPASTLASGFLCDRREVWLGWFSKLNSWSGQVLKFQRLAWLSIRGIPLHCWDNFVIDRIGELFGRVVLNPAVSARDNNLSVARICVLVSSGNWVDEQINLKWANSSFSVWVVEDRVDWCPNFGSKVQASVEDGDEDDDLSVGFDGSESDSSRDFEEDDFEQPPVLESPVLNAKSPESENLFTGATLPEVDEESRGEKFSGEPSCMGNMSECFSKSAQYKVLVESMGLAANVPVVGERMAESERNDEAVSVSFPLLVDGGTPSINNPVQELKAIHAGLEISPTLGLAQVPLDSNKFGDGVSNHKGLDQGCAFSPEPSLGSANQRKLDFRGDKKKTDLDPPKSYHTIAKPKSLRKGPSHSLKMKDVLWVPKVKHISKIGEGKGKGPTKAETLADDKGEASSCSEDNELQGTIMVGGMVGFRMGNQAEKVNRMIMGEGVNSMSR</sequence>
<feature type="region of interest" description="Disordered" evidence="2">
    <location>
        <begin position="524"/>
        <end position="571"/>
    </location>
</feature>
<proteinExistence type="predicted"/>
<dbReference type="InterPro" id="IPR012677">
    <property type="entry name" value="Nucleotide-bd_a/b_plait_sf"/>
</dbReference>
<dbReference type="EMBL" id="JAUHHV010000002">
    <property type="protein sequence ID" value="KAK1432023.1"/>
    <property type="molecule type" value="Genomic_DNA"/>
</dbReference>
<dbReference type="CDD" id="cd00590">
    <property type="entry name" value="RRM_SF"/>
    <property type="match status" value="1"/>
</dbReference>
<dbReference type="Pfam" id="PF00076">
    <property type="entry name" value="RRM_1"/>
    <property type="match status" value="1"/>
</dbReference>
<dbReference type="PROSITE" id="PS50102">
    <property type="entry name" value="RRM"/>
    <property type="match status" value="1"/>
</dbReference>
<dbReference type="InterPro" id="IPR035979">
    <property type="entry name" value="RBD_domain_sf"/>
</dbReference>
<dbReference type="SMART" id="SM00360">
    <property type="entry name" value="RRM"/>
    <property type="match status" value="1"/>
</dbReference>
<accession>A0AAD8L2V8</accession>
<dbReference type="AlphaFoldDB" id="A0AAD8L2V8"/>
<comment type="caution">
    <text evidence="4">The sequence shown here is derived from an EMBL/GenBank/DDBJ whole genome shotgun (WGS) entry which is preliminary data.</text>
</comment>
<gene>
    <name evidence="4" type="ORF">QVD17_08900</name>
</gene>
<feature type="compositionally biased region" description="Basic and acidic residues" evidence="2">
    <location>
        <begin position="538"/>
        <end position="555"/>
    </location>
</feature>
<evidence type="ECO:0000256" key="1">
    <source>
        <dbReference type="PROSITE-ProRule" id="PRU00176"/>
    </source>
</evidence>
<dbReference type="Gene3D" id="3.30.70.330">
    <property type="match status" value="1"/>
</dbReference>
<dbReference type="GO" id="GO:0003723">
    <property type="term" value="F:RNA binding"/>
    <property type="evidence" value="ECO:0007669"/>
    <property type="project" value="UniProtKB-UniRule"/>
</dbReference>
<feature type="region of interest" description="Disordered" evidence="2">
    <location>
        <begin position="591"/>
        <end position="616"/>
    </location>
</feature>
<evidence type="ECO:0000313" key="5">
    <source>
        <dbReference type="Proteomes" id="UP001229421"/>
    </source>
</evidence>
<evidence type="ECO:0000259" key="3">
    <source>
        <dbReference type="PROSITE" id="PS50102"/>
    </source>
</evidence>
<dbReference type="Proteomes" id="UP001229421">
    <property type="component" value="Unassembled WGS sequence"/>
</dbReference>
<keyword evidence="1" id="KW-0694">RNA-binding</keyword>
<keyword evidence="5" id="KW-1185">Reference proteome</keyword>
<dbReference type="InterPro" id="IPR000504">
    <property type="entry name" value="RRM_dom"/>
</dbReference>